<feature type="transmembrane region" description="Helical" evidence="1">
    <location>
        <begin position="41"/>
        <end position="59"/>
    </location>
</feature>
<evidence type="ECO:0000313" key="3">
    <source>
        <dbReference type="EMBL" id="ABE48791.1"/>
    </source>
</evidence>
<feature type="domain" description="Cytochrome c assembly protein" evidence="2">
    <location>
        <begin position="45"/>
        <end position="266"/>
    </location>
</feature>
<dbReference type="GO" id="GO:0020037">
    <property type="term" value="F:heme binding"/>
    <property type="evidence" value="ECO:0007669"/>
    <property type="project" value="InterPro"/>
</dbReference>
<keyword evidence="1" id="KW-1133">Transmembrane helix</keyword>
<feature type="transmembrane region" description="Helical" evidence="1">
    <location>
        <begin position="244"/>
        <end position="263"/>
    </location>
</feature>
<evidence type="ECO:0000259" key="2">
    <source>
        <dbReference type="Pfam" id="PF01578"/>
    </source>
</evidence>
<reference evidence="3 4" key="1">
    <citation type="submission" date="2006-03" db="EMBL/GenBank/DDBJ databases">
        <title>Complete sequence of Methylobacillus flagellatus KT.</title>
        <authorList>
            <consortium name="US DOE Joint Genome Institute"/>
            <person name="Copeland A."/>
            <person name="Lucas S."/>
            <person name="Lapidus A."/>
            <person name="Barry K."/>
            <person name="Detter J.C."/>
            <person name="Glavina del Rio T."/>
            <person name="Hammon N."/>
            <person name="Israni S."/>
            <person name="Dalin E."/>
            <person name="Tice H."/>
            <person name="Pitluck S."/>
            <person name="Brettin T."/>
            <person name="Bruce D."/>
            <person name="Han C."/>
            <person name="Tapia R."/>
            <person name="Saunders E."/>
            <person name="Gilna P."/>
            <person name="Schmutz J."/>
            <person name="Larimer F."/>
            <person name="Land M."/>
            <person name="Kyrpides N."/>
            <person name="Anderson I."/>
            <person name="Richardson P."/>
        </authorList>
    </citation>
    <scope>NUCLEOTIDE SEQUENCE [LARGE SCALE GENOMIC DNA]</scope>
    <source>
        <strain evidence="4">KT / ATCC 51484 / DSM 6875</strain>
    </source>
</reference>
<name>Q1H3Z6_METFK</name>
<keyword evidence="1" id="KW-0472">Membrane</keyword>
<evidence type="ECO:0000256" key="1">
    <source>
        <dbReference type="SAM" id="Phobius"/>
    </source>
</evidence>
<dbReference type="InterPro" id="IPR002541">
    <property type="entry name" value="Cyt_c_assembly"/>
</dbReference>
<dbReference type="KEGG" id="mfa:Mfla_0521"/>
<dbReference type="EMBL" id="CP000284">
    <property type="protein sequence ID" value="ABE48791.1"/>
    <property type="molecule type" value="Genomic_DNA"/>
</dbReference>
<accession>Q1H3Z6</accession>
<feature type="transmembrane region" description="Helical" evidence="1">
    <location>
        <begin position="171"/>
        <end position="194"/>
    </location>
</feature>
<feature type="transmembrane region" description="Helical" evidence="1">
    <location>
        <begin position="214"/>
        <end position="232"/>
    </location>
</feature>
<dbReference type="Proteomes" id="UP000002440">
    <property type="component" value="Chromosome"/>
</dbReference>
<keyword evidence="4" id="KW-1185">Reference proteome</keyword>
<dbReference type="PANTHER" id="PTHR38034:SF1">
    <property type="entry name" value="INNER MEMBRANE PROTEIN YPJD"/>
    <property type="match status" value="1"/>
</dbReference>
<sequence length="269" mass="30563">MIAFLPVITALIYLLVAVNYWRRAGSSKAAVSSRQPWQSVLIAAGLALHALTLYCHLFSQGLNLSFTNALSTILWLTVLIYWITNVKHNLHSLQAFVLPPAAFFVLLQAWQPESHVIPYADQPLFVAHLVIAMLAYSLLTFAALHALLMTAAERKLHQKSSWLRLPDFPPLMAMETLLFRIITLGFILLTLTLISGMMFSELLFDQPFQFNHKNVFTILSWLIFSGLLFGRYRYGWRGRTAVRWTLSGFVLLLLAYAGSKFVLEVLLHR</sequence>
<dbReference type="RefSeq" id="WP_011478888.1">
    <property type="nucleotide sequence ID" value="NC_007947.1"/>
</dbReference>
<proteinExistence type="predicted"/>
<dbReference type="OrthoDB" id="9780793at2"/>
<dbReference type="HOGENOM" id="CLU_049710_1_0_4"/>
<organism evidence="3 4">
    <name type="scientific">Methylobacillus flagellatus (strain ATCC 51484 / DSM 6875 / VKM B-1610 / KT)</name>
    <dbReference type="NCBI Taxonomy" id="265072"/>
    <lineage>
        <taxon>Bacteria</taxon>
        <taxon>Pseudomonadati</taxon>
        <taxon>Pseudomonadota</taxon>
        <taxon>Betaproteobacteria</taxon>
        <taxon>Nitrosomonadales</taxon>
        <taxon>Methylophilaceae</taxon>
        <taxon>Methylobacillus</taxon>
    </lineage>
</organism>
<dbReference type="Pfam" id="PF01578">
    <property type="entry name" value="Cytochrom_C_asm"/>
    <property type="match status" value="1"/>
</dbReference>
<protein>
    <submittedName>
        <fullName evidence="3">Cytochrome c assembly protein</fullName>
    </submittedName>
</protein>
<keyword evidence="1" id="KW-0812">Transmembrane</keyword>
<dbReference type="AlphaFoldDB" id="Q1H3Z6"/>
<gene>
    <name evidence="3" type="ordered locus">Mfla_0521</name>
</gene>
<dbReference type="eggNOG" id="COG4137">
    <property type="taxonomic scope" value="Bacteria"/>
</dbReference>
<evidence type="ECO:0000313" key="4">
    <source>
        <dbReference type="Proteomes" id="UP000002440"/>
    </source>
</evidence>
<feature type="transmembrane region" description="Helical" evidence="1">
    <location>
        <begin position="65"/>
        <end position="83"/>
    </location>
</feature>
<dbReference type="GO" id="GO:0017004">
    <property type="term" value="P:cytochrome complex assembly"/>
    <property type="evidence" value="ECO:0007669"/>
    <property type="project" value="InterPro"/>
</dbReference>
<dbReference type="InterPro" id="IPR052372">
    <property type="entry name" value="YpjD/HemX"/>
</dbReference>
<feature type="transmembrane region" description="Helical" evidence="1">
    <location>
        <begin position="125"/>
        <end position="150"/>
    </location>
</feature>
<feature type="transmembrane region" description="Helical" evidence="1">
    <location>
        <begin position="6"/>
        <end position="21"/>
    </location>
</feature>
<dbReference type="PANTHER" id="PTHR38034">
    <property type="entry name" value="INNER MEMBRANE PROTEIN YPJD"/>
    <property type="match status" value="1"/>
</dbReference>